<keyword evidence="1" id="KW-1133">Transmembrane helix</keyword>
<keyword evidence="3" id="KW-1185">Reference proteome</keyword>
<evidence type="ECO:0000313" key="3">
    <source>
        <dbReference type="Proteomes" id="UP000184310"/>
    </source>
</evidence>
<protein>
    <recommendedName>
        <fullName evidence="4">DUF1287 domain-containing protein</fullName>
    </recommendedName>
</protein>
<dbReference type="AlphaFoldDB" id="A0A1M6CPJ2"/>
<dbReference type="InterPro" id="IPR009706">
    <property type="entry name" value="DUF1287"/>
</dbReference>
<keyword evidence="1" id="KW-0812">Transmembrane</keyword>
<name>A0A1M6CPJ2_9CLOT</name>
<reference evidence="2 3" key="1">
    <citation type="submission" date="2016-11" db="EMBL/GenBank/DDBJ databases">
        <authorList>
            <person name="Jaros S."/>
            <person name="Januszkiewicz K."/>
            <person name="Wedrychowicz H."/>
        </authorList>
    </citation>
    <scope>NUCLEOTIDE SEQUENCE [LARGE SCALE GENOMIC DNA]</scope>
    <source>
        <strain evidence="2 3">DSM 21758</strain>
    </source>
</reference>
<dbReference type="Pfam" id="PF06940">
    <property type="entry name" value="DUF1287"/>
    <property type="match status" value="1"/>
</dbReference>
<dbReference type="EMBL" id="FQZB01000004">
    <property type="protein sequence ID" value="SHI62751.1"/>
    <property type="molecule type" value="Genomic_DNA"/>
</dbReference>
<evidence type="ECO:0000256" key="1">
    <source>
        <dbReference type="SAM" id="Phobius"/>
    </source>
</evidence>
<organism evidence="2 3">
    <name type="scientific">Clostridium cavendishii DSM 21758</name>
    <dbReference type="NCBI Taxonomy" id="1121302"/>
    <lineage>
        <taxon>Bacteria</taxon>
        <taxon>Bacillati</taxon>
        <taxon>Bacillota</taxon>
        <taxon>Clostridia</taxon>
        <taxon>Eubacteriales</taxon>
        <taxon>Clostridiaceae</taxon>
        <taxon>Clostridium</taxon>
    </lineage>
</organism>
<evidence type="ECO:0008006" key="4">
    <source>
        <dbReference type="Google" id="ProtNLM"/>
    </source>
</evidence>
<evidence type="ECO:0000313" key="2">
    <source>
        <dbReference type="EMBL" id="SHI62751.1"/>
    </source>
</evidence>
<proteinExistence type="predicted"/>
<keyword evidence="1" id="KW-0472">Membrane</keyword>
<feature type="transmembrane region" description="Helical" evidence="1">
    <location>
        <begin position="21"/>
        <end position="43"/>
    </location>
</feature>
<accession>A0A1M6CPJ2</accession>
<sequence length="242" mass="28113">MYLTVYTLKAIKEGVYKMKKRFVVIFLILIVFGGAYIILANLLTGEQKFNIIPQIVKVKDESSKKDNNKNGIADTIDIVEGARKEVKNKTVYKDAYYEGGYPKEGEGVCTDVIWRGLKEAGINLKDEMDKDIRNNLKEYKRVKEKVDPNIDFRRVANQDIFFQRHLESITTEIKAMDKDNLKLWHPGDIVVFTEGYEHVGIISDKRDFDGVPFVIHNTPPHAKEVKLTWFKSPIHGHYRWKY</sequence>
<dbReference type="Proteomes" id="UP000184310">
    <property type="component" value="Unassembled WGS sequence"/>
</dbReference>
<gene>
    <name evidence="2" type="ORF">SAMN02745163_00515</name>
</gene>